<dbReference type="Proteomes" id="UP000036045">
    <property type="component" value="Unassembled WGS sequence"/>
</dbReference>
<sequence>MIVGLMSVECIIYDAHSLKEKRAVLQRIMTRLKQRFNISISEVGYQDTWQRTKIAVVTVASARVSAEGVLQQTQQFIDSFPEIERTITDIEWL</sequence>
<dbReference type="PATRIC" id="fig|1397.4.peg.202"/>
<dbReference type="InterPro" id="IPR036746">
    <property type="entry name" value="TT1725-like_sf"/>
</dbReference>
<dbReference type="Pfam" id="PF04456">
    <property type="entry name" value="DUF503"/>
    <property type="match status" value="1"/>
</dbReference>
<gene>
    <name evidence="1" type="ORF">ABW02_00945</name>
</gene>
<dbReference type="SUPFAM" id="SSF103007">
    <property type="entry name" value="Hypothetical protein TT1725"/>
    <property type="match status" value="1"/>
</dbReference>
<reference evidence="1 2" key="1">
    <citation type="submission" date="2015-05" db="EMBL/GenBank/DDBJ databases">
        <title>Whole genome sequence and identification of bacterial endophytes from Costus igneus.</title>
        <authorList>
            <person name="Lee Y.P."/>
            <person name="Gan H.M."/>
            <person name="Eng W."/>
            <person name="Wheatley M.S."/>
            <person name="Caraballo A."/>
            <person name="Polter S."/>
            <person name="Savka M.A."/>
            <person name="Hudson A.O."/>
        </authorList>
    </citation>
    <scope>NUCLEOTIDE SEQUENCE [LARGE SCALE GENOMIC DNA]</scope>
    <source>
        <strain evidence="1 2">RIT379</strain>
    </source>
</reference>
<name>A0A0J1IQW3_NIACI</name>
<organism evidence="1 2">
    <name type="scientific">Niallia circulans</name>
    <name type="common">Bacillus circulans</name>
    <dbReference type="NCBI Taxonomy" id="1397"/>
    <lineage>
        <taxon>Bacteria</taxon>
        <taxon>Bacillati</taxon>
        <taxon>Bacillota</taxon>
        <taxon>Bacilli</taxon>
        <taxon>Bacillales</taxon>
        <taxon>Bacillaceae</taxon>
        <taxon>Niallia</taxon>
    </lineage>
</organism>
<evidence type="ECO:0000313" key="2">
    <source>
        <dbReference type="Proteomes" id="UP000036045"/>
    </source>
</evidence>
<evidence type="ECO:0000313" key="1">
    <source>
        <dbReference type="EMBL" id="KLV28344.1"/>
    </source>
</evidence>
<dbReference type="OrthoDB" id="9809023at2"/>
<dbReference type="RefSeq" id="WP_047940039.1">
    <property type="nucleotide sequence ID" value="NZ_CP053989.1"/>
</dbReference>
<proteinExistence type="predicted"/>
<dbReference type="GeneID" id="56349191"/>
<comment type="caution">
    <text evidence="1">The sequence shown here is derived from an EMBL/GenBank/DDBJ whole genome shotgun (WGS) entry which is preliminary data.</text>
</comment>
<keyword evidence="2" id="KW-1185">Reference proteome</keyword>
<dbReference type="PANTHER" id="PTHR36441:SF1">
    <property type="entry name" value="DUF503 DOMAIN-CONTAINING PROTEIN"/>
    <property type="match status" value="1"/>
</dbReference>
<protein>
    <recommendedName>
        <fullName evidence="3">DUF503 domain-containing protein</fullName>
    </recommendedName>
</protein>
<dbReference type="EMBL" id="LDPH01000001">
    <property type="protein sequence ID" value="KLV28344.1"/>
    <property type="molecule type" value="Genomic_DNA"/>
</dbReference>
<dbReference type="Gene3D" id="3.30.70.1120">
    <property type="entry name" value="TT1725-like"/>
    <property type="match status" value="1"/>
</dbReference>
<dbReference type="PANTHER" id="PTHR36441">
    <property type="entry name" value="HYPOTHETICAL CYTOSOLIC PROTEIN"/>
    <property type="match status" value="1"/>
</dbReference>
<dbReference type="AlphaFoldDB" id="A0A0J1IQW3"/>
<evidence type="ECO:0008006" key="3">
    <source>
        <dbReference type="Google" id="ProtNLM"/>
    </source>
</evidence>
<dbReference type="InterPro" id="IPR007546">
    <property type="entry name" value="DUF503"/>
</dbReference>
<accession>A0A0J1IQW3</accession>